<dbReference type="Pfam" id="PF01266">
    <property type="entry name" value="DAO"/>
    <property type="match status" value="1"/>
</dbReference>
<evidence type="ECO:0000259" key="1">
    <source>
        <dbReference type="Pfam" id="PF01266"/>
    </source>
</evidence>
<gene>
    <name evidence="3" type="ORF">CP373A1_11480</name>
</gene>
<dbReference type="Gene3D" id="3.50.50.60">
    <property type="entry name" value="FAD/NAD(P)-binding domain"/>
    <property type="match status" value="1"/>
</dbReference>
<dbReference type="PANTHER" id="PTHR42720:SF1">
    <property type="entry name" value="GLYCEROL 3-PHOSPHATE OXIDASE"/>
    <property type="match status" value="1"/>
</dbReference>
<dbReference type="eggNOG" id="COG1251">
    <property type="taxonomic scope" value="Bacteria"/>
</dbReference>
<sequence>MDYDVLILGGGILGCSVAYEMSKYNLNIALIEKDYDIVDDISFVNTSVVYDGSETSNELMSSLEKNGSKLIEEACSKFNVAYKKVGALRIVSDEKGIDDLINMYDRAKKRGIENVHLIESSDVYDIEPNIKYDVKKSLYSENVAIIAPYDLAIAYGEVAADNGVNFRFEEEVLDIQSISKGFKVTTNKNKFTCKAVINTIPNKKYMIDGEEIDRHEIMNNTTYLVVDGDDGNYLNKVIINTIDEDKFVLNIPNLSNGYIIGIKSSHQLTVEEGIKYANKVFPEVKRNNISNIFNEECNKNLMYIDDSKIDMGYISITGTHYGKTTIAPAIAKTMSYTIANNMKATYKKNFVDKRREVYRFREMNKSQRNEIISLDKRYGNIVCICNQVSEGEIVDCIRRPLGARTIEGIKRRTGAGLGSCYGSYCDRKILNILAREMNKRPSDIVEDSKNSQLWPSRIKEFKGV</sequence>
<dbReference type="InterPro" id="IPR007419">
    <property type="entry name" value="BFD-like_2Fe2S-bd_dom"/>
</dbReference>
<dbReference type="OrthoDB" id="9794226at2"/>
<reference evidence="3 4" key="1">
    <citation type="submission" date="2016-06" db="EMBL/GenBank/DDBJ databases">
        <authorList>
            <person name="Kjaerup R.B."/>
            <person name="Dalgaard T.S."/>
            <person name="Juul-Madsen H.R."/>
        </authorList>
    </citation>
    <scope>NUCLEOTIDE SEQUENCE [LARGE SCALE GENOMIC DNA]</scope>
    <source>
        <strain evidence="3 4">373-A1</strain>
    </source>
</reference>
<evidence type="ECO:0000313" key="3">
    <source>
        <dbReference type="EMBL" id="OBY10118.1"/>
    </source>
</evidence>
<feature type="domain" description="FAD dependent oxidoreductase" evidence="1">
    <location>
        <begin position="4"/>
        <end position="335"/>
    </location>
</feature>
<organism evidence="3 4">
    <name type="scientific">Clostridium paraputrificum</name>
    <dbReference type="NCBI Taxonomy" id="29363"/>
    <lineage>
        <taxon>Bacteria</taxon>
        <taxon>Bacillati</taxon>
        <taxon>Bacillota</taxon>
        <taxon>Clostridia</taxon>
        <taxon>Eubacteriales</taxon>
        <taxon>Clostridiaceae</taxon>
        <taxon>Clostridium</taxon>
    </lineage>
</organism>
<dbReference type="PANTHER" id="PTHR42720">
    <property type="entry name" value="GLYCEROL-3-PHOSPHATE DEHYDROGENASE"/>
    <property type="match status" value="1"/>
</dbReference>
<comment type="caution">
    <text evidence="3">The sequence shown here is derived from an EMBL/GenBank/DDBJ whole genome shotgun (WGS) entry which is preliminary data.</text>
</comment>
<name>A0A1B8RMV7_9CLOT</name>
<dbReference type="Gene3D" id="3.30.9.10">
    <property type="entry name" value="D-Amino Acid Oxidase, subunit A, domain 2"/>
    <property type="match status" value="1"/>
</dbReference>
<dbReference type="InterPro" id="IPR006076">
    <property type="entry name" value="FAD-dep_OxRdtase"/>
</dbReference>
<dbReference type="Pfam" id="PF04324">
    <property type="entry name" value="Fer2_BFD"/>
    <property type="match status" value="1"/>
</dbReference>
<dbReference type="AlphaFoldDB" id="A0A1B8RMV7"/>
<evidence type="ECO:0000313" key="4">
    <source>
        <dbReference type="Proteomes" id="UP000092714"/>
    </source>
</evidence>
<protein>
    <submittedName>
        <fullName evidence="3">FAD/NAD(P)-binding oxidoreductase</fullName>
    </submittedName>
</protein>
<dbReference type="Proteomes" id="UP000092714">
    <property type="component" value="Unassembled WGS sequence"/>
</dbReference>
<feature type="domain" description="BFD-like [2Fe-2S]-binding" evidence="2">
    <location>
        <begin position="381"/>
        <end position="435"/>
    </location>
</feature>
<dbReference type="EMBL" id="MAPZ01000024">
    <property type="protein sequence ID" value="OBY10118.1"/>
    <property type="molecule type" value="Genomic_DNA"/>
</dbReference>
<dbReference type="InterPro" id="IPR036188">
    <property type="entry name" value="FAD/NAD-bd_sf"/>
</dbReference>
<accession>A0A1B8RMV7</accession>
<proteinExistence type="predicted"/>
<dbReference type="RefSeq" id="WP_065254620.1">
    <property type="nucleotide sequence ID" value="NZ_JBAMHF010000009.1"/>
</dbReference>
<keyword evidence="4" id="KW-1185">Reference proteome</keyword>
<dbReference type="Gene3D" id="1.10.10.1100">
    <property type="entry name" value="BFD-like [2Fe-2S]-binding domain"/>
    <property type="match status" value="1"/>
</dbReference>
<dbReference type="eggNOG" id="COG0579">
    <property type="taxonomic scope" value="Bacteria"/>
</dbReference>
<dbReference type="InterPro" id="IPR052745">
    <property type="entry name" value="G3P_Oxidase/Oxidoreductase"/>
</dbReference>
<dbReference type="SUPFAM" id="SSF51905">
    <property type="entry name" value="FAD/NAD(P)-binding domain"/>
    <property type="match status" value="1"/>
</dbReference>
<dbReference type="InterPro" id="IPR041854">
    <property type="entry name" value="BFD-like_2Fe2S-bd_dom_sf"/>
</dbReference>
<dbReference type="CDD" id="cd19946">
    <property type="entry name" value="GlpA-like_Fer2_BFD-like"/>
    <property type="match status" value="1"/>
</dbReference>
<evidence type="ECO:0000259" key="2">
    <source>
        <dbReference type="Pfam" id="PF04324"/>
    </source>
</evidence>